<protein>
    <submittedName>
        <fullName evidence="1">Uncharacterized protein</fullName>
    </submittedName>
</protein>
<gene>
    <name evidence="1" type="ORF">FOB19_04005</name>
</gene>
<evidence type="ECO:0000313" key="1">
    <source>
        <dbReference type="EMBL" id="QKU20665.1"/>
    </source>
</evidence>
<name>A0A6N1N0X6_ACILW</name>
<dbReference type="RefSeq" id="WP_174894230.1">
    <property type="nucleotide sequence ID" value="NZ_CP054803.1"/>
</dbReference>
<dbReference type="EMBL" id="CP054803">
    <property type="protein sequence ID" value="QKU20665.1"/>
    <property type="molecule type" value="Genomic_DNA"/>
</dbReference>
<organism evidence="1 2">
    <name type="scientific">Acinetobacter lwoffii</name>
    <dbReference type="NCBI Taxonomy" id="28090"/>
    <lineage>
        <taxon>Bacteria</taxon>
        <taxon>Pseudomonadati</taxon>
        <taxon>Pseudomonadota</taxon>
        <taxon>Gammaproteobacteria</taxon>
        <taxon>Moraxellales</taxon>
        <taxon>Moraxellaceae</taxon>
        <taxon>Acinetobacter</taxon>
    </lineage>
</organism>
<proteinExistence type="predicted"/>
<dbReference type="Proteomes" id="UP000509126">
    <property type="component" value="Chromosome"/>
</dbReference>
<dbReference type="AlphaFoldDB" id="A0A6N1N0X6"/>
<sequence>MKLEHAQEALLSQSPLQLSQQFSRDDLIDLRDQLKAKREGLIESKDKCTNGNSIALFNVHLSEVKTMSTRVNQTISLLDVDAKVMKKNKAADQELAIRFFSVAKKELDSKTFNKIKEKAMVV</sequence>
<evidence type="ECO:0000313" key="2">
    <source>
        <dbReference type="Proteomes" id="UP000509126"/>
    </source>
</evidence>
<accession>A0A6N1N0X6</accession>
<reference evidence="1 2" key="1">
    <citation type="submission" date="2019-11" db="EMBL/GenBank/DDBJ databases">
        <title>FDA dAtabase for Regulatory Grade micrObial Sequences (FDA-ARGOS): Supporting development and validation of Infectious Disease Dx tests.</title>
        <authorList>
            <person name="Patel R."/>
            <person name="Rucinski S."/>
            <person name="Tallon L."/>
            <person name="Sadzewicz L."/>
            <person name="Vavikolanu K."/>
            <person name="Mehta A."/>
            <person name="Aluvathingal J."/>
            <person name="Nadendla S."/>
            <person name="Nandy P."/>
            <person name="Geyer C."/>
            <person name="Yan Y."/>
            <person name="Sichtig H."/>
        </authorList>
    </citation>
    <scope>NUCLEOTIDE SEQUENCE [LARGE SCALE GENOMIC DNA]</scope>
    <source>
        <strain evidence="1 2">FDAARGOS_557</strain>
    </source>
</reference>